<evidence type="ECO:0008006" key="3">
    <source>
        <dbReference type="Google" id="ProtNLM"/>
    </source>
</evidence>
<reference evidence="2" key="1">
    <citation type="submission" date="2018-03" db="EMBL/GenBank/DDBJ databases">
        <authorList>
            <person name="Zecchin S."/>
        </authorList>
    </citation>
    <scope>NUCLEOTIDE SEQUENCE [LARGE SCALE GENOMIC DNA]</scope>
</reference>
<dbReference type="EMBL" id="OUUY01000085">
    <property type="protein sequence ID" value="SPQ00953.1"/>
    <property type="molecule type" value="Genomic_DNA"/>
</dbReference>
<name>A0A2U3QHR8_9BACT</name>
<dbReference type="Proteomes" id="UP000245125">
    <property type="component" value="Unassembled WGS sequence"/>
</dbReference>
<dbReference type="AlphaFoldDB" id="A0A2U3QHR8"/>
<dbReference type="PANTHER" id="PTHR43801">
    <property type="entry name" value="NUCLEOTIDE-BINDING PROTEIN-RELATED"/>
    <property type="match status" value="1"/>
</dbReference>
<evidence type="ECO:0000313" key="2">
    <source>
        <dbReference type="Proteomes" id="UP000245125"/>
    </source>
</evidence>
<proteinExistence type="predicted"/>
<dbReference type="OrthoDB" id="2521404at2"/>
<evidence type="ECO:0000313" key="1">
    <source>
        <dbReference type="EMBL" id="SPQ00953.1"/>
    </source>
</evidence>
<keyword evidence="2" id="KW-1185">Reference proteome</keyword>
<dbReference type="Pfam" id="PF01976">
    <property type="entry name" value="DUF116"/>
    <property type="match status" value="1"/>
</dbReference>
<gene>
    <name evidence="1" type="ORF">NBG4_390017</name>
</gene>
<dbReference type="InterPro" id="IPR002829">
    <property type="entry name" value="DUF116"/>
</dbReference>
<sequence>MAVSYKAVSGKTYSLFGSDTSTDLYFRTIRTIADSLLVLCPDPRTLLLHVQKAGGMRFKKGSDYAPDDALIAHIRKTLHDALHAYTQAVREHLKGIPFSQRFDKTIGTKEEGYHLYMLEIELVNRIYREAFRKSDYKFALLPHCLRDFRPQCKSVPGDMEYICMGCTEDCFVRLGSRLLKKYGIEPYISVTTDQERLFRRLKEEHPNIGALGIACIPELAQAMRLCINLGIPPIGIPLSANRCARWMRQAYETSFSLEELEELI</sequence>
<organism evidence="1 2">
    <name type="scientific">Candidatus Sulfobium mesophilum</name>
    <dbReference type="NCBI Taxonomy" id="2016548"/>
    <lineage>
        <taxon>Bacteria</taxon>
        <taxon>Pseudomonadati</taxon>
        <taxon>Nitrospirota</taxon>
        <taxon>Nitrospiria</taxon>
        <taxon>Nitrospirales</taxon>
        <taxon>Nitrospiraceae</taxon>
        <taxon>Candidatus Sulfobium</taxon>
    </lineage>
</organism>
<protein>
    <recommendedName>
        <fullName evidence="3">DUF116 domain-containing protein</fullName>
    </recommendedName>
</protein>
<accession>A0A2U3QHR8</accession>
<dbReference type="PANTHER" id="PTHR43801:SF1">
    <property type="entry name" value="POLYPRENYL SYNTHETASE"/>
    <property type="match status" value="1"/>
</dbReference>